<comment type="caution">
    <text evidence="1">The sequence shown here is derived from an EMBL/GenBank/DDBJ whole genome shotgun (WGS) entry which is preliminary data.</text>
</comment>
<dbReference type="AlphaFoldDB" id="A0A1Q5UIB4"/>
<evidence type="ECO:0000313" key="2">
    <source>
        <dbReference type="Proteomes" id="UP000186955"/>
    </source>
</evidence>
<organism evidence="1 2">
    <name type="scientific">Penicillium subrubescens</name>
    <dbReference type="NCBI Taxonomy" id="1316194"/>
    <lineage>
        <taxon>Eukaryota</taxon>
        <taxon>Fungi</taxon>
        <taxon>Dikarya</taxon>
        <taxon>Ascomycota</taxon>
        <taxon>Pezizomycotina</taxon>
        <taxon>Eurotiomycetes</taxon>
        <taxon>Eurotiomycetidae</taxon>
        <taxon>Eurotiales</taxon>
        <taxon>Aspergillaceae</taxon>
        <taxon>Penicillium</taxon>
    </lineage>
</organism>
<dbReference type="Proteomes" id="UP000186955">
    <property type="component" value="Unassembled WGS sequence"/>
</dbReference>
<accession>A0A1Q5UIB4</accession>
<keyword evidence="2" id="KW-1185">Reference proteome</keyword>
<dbReference type="EMBL" id="MNBE01000235">
    <property type="protein sequence ID" value="OKP12201.1"/>
    <property type="molecule type" value="Genomic_DNA"/>
</dbReference>
<reference evidence="1 2" key="1">
    <citation type="submission" date="2016-10" db="EMBL/GenBank/DDBJ databases">
        <title>Genome sequence of the ascomycete fungus Penicillium subrubescens.</title>
        <authorList>
            <person name="De Vries R.P."/>
            <person name="Peng M."/>
            <person name="Dilokpimol A."/>
            <person name="Hilden K."/>
            <person name="Makela M.R."/>
            <person name="Grigoriev I."/>
            <person name="Riley R."/>
            <person name="Granchi Z."/>
        </authorList>
    </citation>
    <scope>NUCLEOTIDE SEQUENCE [LARGE SCALE GENOMIC DNA]</scope>
    <source>
        <strain evidence="1 2">CBS 132785</strain>
    </source>
</reference>
<evidence type="ECO:0000313" key="1">
    <source>
        <dbReference type="EMBL" id="OKP12201.1"/>
    </source>
</evidence>
<proteinExistence type="predicted"/>
<name>A0A1Q5UIB4_9EURO</name>
<protein>
    <submittedName>
        <fullName evidence="1">Uncharacterized protein</fullName>
    </submittedName>
</protein>
<sequence length="69" mass="8318">MDRVDLQNVDYLSHVWQEEDIIATEKYIRVRKSNFQNYHRLQYALLRNWAKLRNNGLCCIALESAHTPR</sequence>
<gene>
    <name evidence="1" type="ORF">PENSUB_2224</name>
</gene>